<dbReference type="HOGENOM" id="CLU_047373_1_0_10"/>
<gene>
    <name evidence="3" type="ordered locus">Clim_0091</name>
</gene>
<dbReference type="SUPFAM" id="SSF51735">
    <property type="entry name" value="NAD(P)-binding Rossmann-fold domains"/>
    <property type="match status" value="1"/>
</dbReference>
<dbReference type="InterPro" id="IPR010099">
    <property type="entry name" value="SDR39U1"/>
</dbReference>
<dbReference type="EMBL" id="CP001097">
    <property type="protein sequence ID" value="ACD89197.1"/>
    <property type="molecule type" value="Genomic_DNA"/>
</dbReference>
<dbReference type="InterPro" id="IPR001509">
    <property type="entry name" value="Epimerase_deHydtase"/>
</dbReference>
<comment type="similarity">
    <text evidence="1">Belongs to the NAD(P)-dependent epimerase/dehydratase family. SDR39U1 subfamily.</text>
</comment>
<proteinExistence type="inferred from homology"/>
<dbReference type="PANTHER" id="PTHR11092">
    <property type="entry name" value="SUGAR NUCLEOTIDE EPIMERASE RELATED"/>
    <property type="match status" value="1"/>
</dbReference>
<accession>B3EE63</accession>
<evidence type="ECO:0000313" key="4">
    <source>
        <dbReference type="Proteomes" id="UP000008841"/>
    </source>
</evidence>
<dbReference type="NCBIfam" id="TIGR01777">
    <property type="entry name" value="yfcH"/>
    <property type="match status" value="1"/>
</dbReference>
<dbReference type="AlphaFoldDB" id="B3EE63"/>
<dbReference type="Gene3D" id="3.40.50.720">
    <property type="entry name" value="NAD(P)-binding Rossmann-like Domain"/>
    <property type="match status" value="1"/>
</dbReference>
<dbReference type="Pfam" id="PF01370">
    <property type="entry name" value="Epimerase"/>
    <property type="match status" value="1"/>
</dbReference>
<dbReference type="InterPro" id="IPR036291">
    <property type="entry name" value="NAD(P)-bd_dom_sf"/>
</dbReference>
<evidence type="ECO:0000259" key="2">
    <source>
        <dbReference type="SMART" id="SM00822"/>
    </source>
</evidence>
<dbReference type="RefSeq" id="WP_012465078.1">
    <property type="nucleotide sequence ID" value="NC_010803.1"/>
</dbReference>
<dbReference type="InterPro" id="IPR013549">
    <property type="entry name" value="DUF1731"/>
</dbReference>
<evidence type="ECO:0000256" key="1">
    <source>
        <dbReference type="ARBA" id="ARBA00009353"/>
    </source>
</evidence>
<reference evidence="3 4" key="1">
    <citation type="submission" date="2008-05" db="EMBL/GenBank/DDBJ databases">
        <title>Complete sequence of Chlorobium limicola DSM 245.</title>
        <authorList>
            <consortium name="US DOE Joint Genome Institute"/>
            <person name="Lucas S."/>
            <person name="Copeland A."/>
            <person name="Lapidus A."/>
            <person name="Glavina del Rio T."/>
            <person name="Dalin E."/>
            <person name="Tice H."/>
            <person name="Bruce D."/>
            <person name="Goodwin L."/>
            <person name="Pitluck S."/>
            <person name="Schmutz J."/>
            <person name="Larimer F."/>
            <person name="Land M."/>
            <person name="Hauser L."/>
            <person name="Kyrpides N."/>
            <person name="Ovchinnikova G."/>
            <person name="Zhao F."/>
            <person name="Li T."/>
            <person name="Liu Z."/>
            <person name="Overmann J."/>
            <person name="Bryant D.A."/>
            <person name="Richardson P."/>
        </authorList>
    </citation>
    <scope>NUCLEOTIDE SEQUENCE [LARGE SCALE GENOMIC DNA]</scope>
    <source>
        <strain evidence="4">DSM 245 / NBRC 103803 / 6330</strain>
    </source>
</reference>
<dbReference type="InterPro" id="IPR057326">
    <property type="entry name" value="KR_dom"/>
</dbReference>
<dbReference type="SMART" id="SM00822">
    <property type="entry name" value="PKS_KR"/>
    <property type="match status" value="1"/>
</dbReference>
<dbReference type="CDD" id="cd05242">
    <property type="entry name" value="SDR_a8"/>
    <property type="match status" value="1"/>
</dbReference>
<dbReference type="Proteomes" id="UP000008841">
    <property type="component" value="Chromosome"/>
</dbReference>
<dbReference type="STRING" id="290315.Clim_0091"/>
<dbReference type="PANTHER" id="PTHR11092:SF0">
    <property type="entry name" value="EPIMERASE FAMILY PROTEIN SDR39U1"/>
    <property type="match status" value="1"/>
</dbReference>
<evidence type="ECO:0000313" key="3">
    <source>
        <dbReference type="EMBL" id="ACD89197.1"/>
    </source>
</evidence>
<dbReference type="OrthoDB" id="9801773at2"/>
<protein>
    <recommendedName>
        <fullName evidence="2">Ketoreductase domain-containing protein</fullName>
    </recommendedName>
</protein>
<organism evidence="3 4">
    <name type="scientific">Chlorobium limicola (strain DSM 245 / NBRC 103803 / 6330)</name>
    <dbReference type="NCBI Taxonomy" id="290315"/>
    <lineage>
        <taxon>Bacteria</taxon>
        <taxon>Pseudomonadati</taxon>
        <taxon>Chlorobiota</taxon>
        <taxon>Chlorobiia</taxon>
        <taxon>Chlorobiales</taxon>
        <taxon>Chlorobiaceae</taxon>
        <taxon>Chlorobium/Pelodictyon group</taxon>
        <taxon>Chlorobium</taxon>
    </lineage>
</organism>
<dbReference type="Pfam" id="PF08338">
    <property type="entry name" value="DUF1731"/>
    <property type="match status" value="1"/>
</dbReference>
<name>B3EE63_CHLL2</name>
<dbReference type="eggNOG" id="COG1090">
    <property type="taxonomic scope" value="Bacteria"/>
</dbReference>
<dbReference type="KEGG" id="cli:Clim_0091"/>
<feature type="domain" description="Ketoreductase" evidence="2">
    <location>
        <begin position="3"/>
        <end position="169"/>
    </location>
</feature>
<sequence>MEGHIVITGATGVIGAELARRLIARGEKVVLFARSTGGAAEKVPGAAACVRWDSDMTSGKWVADVDGAKAIIHLAGKPLLESRWTEEHKKECYDSRINGTKHIVSAIAAAARKPEVFISASAIGYYGSFEQCSDTSELDESGPEGRDFLAKICIDWEKAALPAADLGVRLVLLRTGIVFSTKGGMLQKMIAPFSFFLGGPVGSGRQCLSWIHLDDEINCIIDILDDSRYSGAVNAVAPLPATMNDFARELGKVMGRPSLVPVPKLAVQLLMGEGAEYAVKGQRVIPGALERNGFVFRYPVLADALQDLVSNNK</sequence>